<reference evidence="5" key="1">
    <citation type="submission" date="2020-10" db="EMBL/GenBank/DDBJ databases">
        <authorList>
            <person name="Gilroy R."/>
        </authorList>
    </citation>
    <scope>NUCLEOTIDE SEQUENCE</scope>
    <source>
        <strain evidence="5">2830</strain>
    </source>
</reference>
<organism evidence="5 6">
    <name type="scientific">Candidatus Avidehalobacter gallistercoris</name>
    <dbReference type="NCBI Taxonomy" id="2840694"/>
    <lineage>
        <taxon>Bacteria</taxon>
        <taxon>Bacillati</taxon>
        <taxon>Bacillota</taxon>
        <taxon>Clostridia</taxon>
        <taxon>Eubacteriales</taxon>
        <taxon>Peptococcaceae</taxon>
        <taxon>Peptococcaceae incertae sedis</taxon>
        <taxon>Candidatus Avidehalobacter</taxon>
    </lineage>
</organism>
<dbReference type="AlphaFoldDB" id="A0A9D1HIM9"/>
<dbReference type="Proteomes" id="UP000824124">
    <property type="component" value="Unassembled WGS sequence"/>
</dbReference>
<feature type="domain" description="Cadherin-like beta-sandwich-like" evidence="4">
    <location>
        <begin position="464"/>
        <end position="546"/>
    </location>
</feature>
<feature type="compositionally biased region" description="Low complexity" evidence="1">
    <location>
        <begin position="297"/>
        <end position="306"/>
    </location>
</feature>
<dbReference type="SUPFAM" id="SSF55383">
    <property type="entry name" value="Copper amine oxidase, domain N"/>
    <property type="match status" value="1"/>
</dbReference>
<dbReference type="InterPro" id="IPR012854">
    <property type="entry name" value="Cu_amine_oxidase-like_N"/>
</dbReference>
<feature type="signal peptide" evidence="2">
    <location>
        <begin position="1"/>
        <end position="28"/>
    </location>
</feature>
<dbReference type="InterPro" id="IPR036582">
    <property type="entry name" value="Mao_N_sf"/>
</dbReference>
<comment type="caution">
    <text evidence="5">The sequence shown here is derived from an EMBL/GenBank/DDBJ whole genome shotgun (WGS) entry which is preliminary data.</text>
</comment>
<feature type="chain" id="PRO_5038800170" evidence="2">
    <location>
        <begin position="29"/>
        <end position="676"/>
    </location>
</feature>
<dbReference type="Pfam" id="PF12733">
    <property type="entry name" value="Cadherin-like"/>
    <property type="match status" value="2"/>
</dbReference>
<reference evidence="5" key="2">
    <citation type="journal article" date="2021" name="PeerJ">
        <title>Extensive microbial diversity within the chicken gut microbiome revealed by metagenomics and culture.</title>
        <authorList>
            <person name="Gilroy R."/>
            <person name="Ravi A."/>
            <person name="Getino M."/>
            <person name="Pursley I."/>
            <person name="Horton D.L."/>
            <person name="Alikhan N.F."/>
            <person name="Baker D."/>
            <person name="Gharbi K."/>
            <person name="Hall N."/>
            <person name="Watson M."/>
            <person name="Adriaenssens E.M."/>
            <person name="Foster-Nyarko E."/>
            <person name="Jarju S."/>
            <person name="Secka A."/>
            <person name="Antonio M."/>
            <person name="Oren A."/>
            <person name="Chaudhuri R.R."/>
            <person name="La Ragione R."/>
            <person name="Hildebrand F."/>
            <person name="Pallen M.J."/>
        </authorList>
    </citation>
    <scope>NUCLEOTIDE SEQUENCE</scope>
    <source>
        <strain evidence="5">2830</strain>
    </source>
</reference>
<proteinExistence type="predicted"/>
<dbReference type="InterPro" id="IPR025883">
    <property type="entry name" value="Cadherin-like_domain"/>
</dbReference>
<dbReference type="Pfam" id="PF07833">
    <property type="entry name" value="Cu_amine_oxidN1"/>
    <property type="match status" value="2"/>
</dbReference>
<dbReference type="EMBL" id="DVMH01000004">
    <property type="protein sequence ID" value="HIU09754.1"/>
    <property type="molecule type" value="Genomic_DNA"/>
</dbReference>
<evidence type="ECO:0000256" key="2">
    <source>
        <dbReference type="SAM" id="SignalP"/>
    </source>
</evidence>
<sequence length="676" mass="75217">MFKRKSDVFILLVLACTLFLGLASVAAADTYDLDRIDLYDYYDSSSRVRITSDDLERNMEKTVEWRRVKIVPRVIDGSYTVTGEVNQDSSDDYYVALDEGETIRVTINVYDDDGDRQERYYLDLTRGMEGIESVLFTADDFEKEFTSLDDTNKLVVPLDVDKVKLKAYLTDSDYEVECNDSGSSNNTWNISVPKSGTVSVYLNVYNEDDDEVAEYKFVISRSSSASSSAKELLDDLTAKNGSDEYEIFPNFDENVQDYYICLPSNVKSVTLTPEYGDDCDTVKINGKTVRDGDESSELSSSTGGSSYTMKITDEDGDTEEYTLNIVRAIVSSGSTAALDNLRIKRGSSKTESSLSEIEADPGFDSYTYDYELIAGDDSAYFSFRPSLDDSDGIALLAYGDTVIMLEDDDYCTPIRLESDETVTIRSYSPSFKVYKDYDFEIVGRQLDDTDTLEDLELYVDGVQVTISPSFNSKTYTYKASVSDAADVYTVTPTAEDSSATITVNGDTVKSGRSSDEYSLADSFTNVVIMVTAENGDSNTYRLTIDRSGSTTEGDPVKVVLRIGSTSYIVNGQTKQLSSAPYINSSRTQVPLRVIAEALGANVYYNSTAKQITISKDGERMYMDIGKVIKDFDVAPEIKANTTFVPIRYVSEKLQCECKYNNASKEVIITYNMDDDD</sequence>
<evidence type="ECO:0000259" key="3">
    <source>
        <dbReference type="Pfam" id="PF07833"/>
    </source>
</evidence>
<feature type="domain" description="Copper amine oxidase-like N-terminal" evidence="3">
    <location>
        <begin position="554"/>
        <end position="613"/>
    </location>
</feature>
<evidence type="ECO:0000259" key="4">
    <source>
        <dbReference type="Pfam" id="PF12733"/>
    </source>
</evidence>
<protein>
    <submittedName>
        <fullName evidence="5">Cadherin-like beta sandwich domain-containing protein</fullName>
    </submittedName>
</protein>
<name>A0A9D1HIM9_9FIRM</name>
<feature type="region of interest" description="Disordered" evidence="1">
    <location>
        <begin position="287"/>
        <end position="310"/>
    </location>
</feature>
<dbReference type="Gene3D" id="3.30.457.10">
    <property type="entry name" value="Copper amine oxidase-like, N-terminal domain"/>
    <property type="match status" value="1"/>
</dbReference>
<evidence type="ECO:0000313" key="6">
    <source>
        <dbReference type="Proteomes" id="UP000824124"/>
    </source>
</evidence>
<feature type="domain" description="Cadherin-like beta-sandwich-like" evidence="4">
    <location>
        <begin position="247"/>
        <end position="327"/>
    </location>
</feature>
<evidence type="ECO:0000256" key="1">
    <source>
        <dbReference type="SAM" id="MobiDB-lite"/>
    </source>
</evidence>
<accession>A0A9D1HIM9</accession>
<keyword evidence="2" id="KW-0732">Signal</keyword>
<gene>
    <name evidence="5" type="ORF">IAB00_00645</name>
</gene>
<feature type="domain" description="Copper amine oxidase-like N-terminal" evidence="3">
    <location>
        <begin position="628"/>
        <end position="671"/>
    </location>
</feature>
<evidence type="ECO:0000313" key="5">
    <source>
        <dbReference type="EMBL" id="HIU09754.1"/>
    </source>
</evidence>